<comment type="caution">
    <text evidence="2">The sequence shown here is derived from an EMBL/GenBank/DDBJ whole genome shotgun (WGS) entry which is preliminary data.</text>
</comment>
<keyword evidence="3" id="KW-1185">Reference proteome</keyword>
<accession>A0ABP1RB57</accession>
<gene>
    <name evidence="2" type="ORF">ODALV1_LOCUS19439</name>
</gene>
<reference evidence="2 3" key="1">
    <citation type="submission" date="2024-08" db="EMBL/GenBank/DDBJ databases">
        <authorList>
            <person name="Cucini C."/>
            <person name="Frati F."/>
        </authorList>
    </citation>
    <scope>NUCLEOTIDE SEQUENCE [LARGE SCALE GENOMIC DNA]</scope>
</reference>
<dbReference type="Pfam" id="PF07714">
    <property type="entry name" value="PK_Tyr_Ser-Thr"/>
    <property type="match status" value="1"/>
</dbReference>
<proteinExistence type="predicted"/>
<dbReference type="Proteomes" id="UP001642540">
    <property type="component" value="Unassembled WGS sequence"/>
</dbReference>
<dbReference type="InterPro" id="IPR011009">
    <property type="entry name" value="Kinase-like_dom_sf"/>
</dbReference>
<feature type="domain" description="Serine-threonine/tyrosine-protein kinase catalytic" evidence="1">
    <location>
        <begin position="106"/>
        <end position="153"/>
    </location>
</feature>
<dbReference type="EMBL" id="CAXLJM020000065">
    <property type="protein sequence ID" value="CAL8121552.1"/>
    <property type="molecule type" value="Genomic_DNA"/>
</dbReference>
<dbReference type="SUPFAM" id="SSF56112">
    <property type="entry name" value="Protein kinase-like (PK-like)"/>
    <property type="match status" value="1"/>
</dbReference>
<name>A0ABP1RB57_9HEXA</name>
<evidence type="ECO:0000313" key="3">
    <source>
        <dbReference type="Proteomes" id="UP001642540"/>
    </source>
</evidence>
<dbReference type="Gene3D" id="1.10.510.10">
    <property type="entry name" value="Transferase(Phosphotransferase) domain 1"/>
    <property type="match status" value="1"/>
</dbReference>
<protein>
    <recommendedName>
        <fullName evidence="1">Serine-threonine/tyrosine-protein kinase catalytic domain-containing protein</fullName>
    </recommendedName>
</protein>
<evidence type="ECO:0000313" key="2">
    <source>
        <dbReference type="EMBL" id="CAL8121552.1"/>
    </source>
</evidence>
<organism evidence="2 3">
    <name type="scientific">Orchesella dallaii</name>
    <dbReference type="NCBI Taxonomy" id="48710"/>
    <lineage>
        <taxon>Eukaryota</taxon>
        <taxon>Metazoa</taxon>
        <taxon>Ecdysozoa</taxon>
        <taxon>Arthropoda</taxon>
        <taxon>Hexapoda</taxon>
        <taxon>Collembola</taxon>
        <taxon>Entomobryomorpha</taxon>
        <taxon>Entomobryoidea</taxon>
        <taxon>Orchesellidae</taxon>
        <taxon>Orchesellinae</taxon>
        <taxon>Orchesella</taxon>
    </lineage>
</organism>
<sequence length="166" mass="19003">MVLYFKGEIVLFPVPGDPNSEKSRQHHFKSCGKETCFILAQRRSYNVSCIMKNFKGEFQQSIVKYEDSTPSTLEPGYLLIAIELCTNGSLENHLRSSVPYGGSNWTPELANELQKGLRLSIPEFSPKNIYDNILKCWDINPDGRPTFSEMMEIIKPFLNVEYLELT</sequence>
<dbReference type="InterPro" id="IPR001245">
    <property type="entry name" value="Ser-Thr/Tyr_kinase_cat_dom"/>
</dbReference>
<evidence type="ECO:0000259" key="1">
    <source>
        <dbReference type="Pfam" id="PF07714"/>
    </source>
</evidence>